<reference evidence="6 7" key="1">
    <citation type="submission" date="2023-05" db="EMBL/GenBank/DDBJ databases">
        <title>B98-5 Cell Line De Novo Hybrid Assembly: An Optical Mapping Approach.</title>
        <authorList>
            <person name="Kananen K."/>
            <person name="Auerbach J.A."/>
            <person name="Kautto E."/>
            <person name="Blachly J.S."/>
        </authorList>
    </citation>
    <scope>NUCLEOTIDE SEQUENCE [LARGE SCALE GENOMIC DNA]</scope>
    <source>
        <strain evidence="6">B95-8</strain>
        <tissue evidence="6">Cell line</tissue>
    </source>
</reference>
<evidence type="ECO:0000256" key="5">
    <source>
        <dbReference type="ARBA" id="ARBA00023224"/>
    </source>
</evidence>
<sequence length="81" mass="9537">MDTDNQEVVLLYASTYVLVSLSIDRYHAIVYPMKFLQGELKVVDKRILTPTNFKAIDKIEVRCNDWKKCHLSVLFQLHFPH</sequence>
<evidence type="ECO:0000256" key="3">
    <source>
        <dbReference type="ARBA" id="ARBA00022989"/>
    </source>
</evidence>
<comment type="subcellular location">
    <subcellularLocation>
        <location evidence="1">Membrane</location>
    </subcellularLocation>
</comment>
<dbReference type="SUPFAM" id="SSF81321">
    <property type="entry name" value="Family A G protein-coupled receptor-like"/>
    <property type="match status" value="1"/>
</dbReference>
<evidence type="ECO:0000256" key="1">
    <source>
        <dbReference type="ARBA" id="ARBA00004370"/>
    </source>
</evidence>
<dbReference type="PROSITE" id="PS00237">
    <property type="entry name" value="G_PROTEIN_RECEP_F1_1"/>
    <property type="match status" value="1"/>
</dbReference>
<keyword evidence="5" id="KW-0807">Transducer</keyword>
<evidence type="ECO:0000313" key="7">
    <source>
        <dbReference type="Proteomes" id="UP001266305"/>
    </source>
</evidence>
<gene>
    <name evidence="6" type="ORF">P7K49_024875</name>
</gene>
<dbReference type="Proteomes" id="UP001266305">
    <property type="component" value="Unassembled WGS sequence"/>
</dbReference>
<dbReference type="PANTHER" id="PTHR24244">
    <property type="entry name" value="NEUROPEPTIDE S RECEPTOR"/>
    <property type="match status" value="1"/>
</dbReference>
<dbReference type="PANTHER" id="PTHR24244:SF2">
    <property type="entry name" value="NEUROPEPTIDE S RECEPTOR"/>
    <property type="match status" value="1"/>
</dbReference>
<evidence type="ECO:0000313" key="6">
    <source>
        <dbReference type="EMBL" id="KAK2095841.1"/>
    </source>
</evidence>
<dbReference type="EMBL" id="JASSZA010000012">
    <property type="protein sequence ID" value="KAK2095841.1"/>
    <property type="molecule type" value="Genomic_DNA"/>
</dbReference>
<protein>
    <submittedName>
        <fullName evidence="6">Uncharacterized protein</fullName>
    </submittedName>
</protein>
<name>A0ABQ9UG22_SAGOE</name>
<accession>A0ABQ9UG22</accession>
<keyword evidence="4" id="KW-0472">Membrane</keyword>
<keyword evidence="2" id="KW-0812">Transmembrane</keyword>
<dbReference type="Gene3D" id="1.20.1070.10">
    <property type="entry name" value="Rhodopsin 7-helix transmembrane proteins"/>
    <property type="match status" value="1"/>
</dbReference>
<evidence type="ECO:0000256" key="2">
    <source>
        <dbReference type="ARBA" id="ARBA00022692"/>
    </source>
</evidence>
<organism evidence="6 7">
    <name type="scientific">Saguinus oedipus</name>
    <name type="common">Cotton-top tamarin</name>
    <name type="synonym">Oedipomidas oedipus</name>
    <dbReference type="NCBI Taxonomy" id="9490"/>
    <lineage>
        <taxon>Eukaryota</taxon>
        <taxon>Metazoa</taxon>
        <taxon>Chordata</taxon>
        <taxon>Craniata</taxon>
        <taxon>Vertebrata</taxon>
        <taxon>Euteleostomi</taxon>
        <taxon>Mammalia</taxon>
        <taxon>Eutheria</taxon>
        <taxon>Euarchontoglires</taxon>
        <taxon>Primates</taxon>
        <taxon>Haplorrhini</taxon>
        <taxon>Platyrrhini</taxon>
        <taxon>Cebidae</taxon>
        <taxon>Callitrichinae</taxon>
        <taxon>Saguinus</taxon>
    </lineage>
</organism>
<comment type="caution">
    <text evidence="6">The sequence shown here is derived from an EMBL/GenBank/DDBJ whole genome shotgun (WGS) entry which is preliminary data.</text>
</comment>
<keyword evidence="3" id="KW-1133">Transmembrane helix</keyword>
<proteinExistence type="predicted"/>
<evidence type="ECO:0000256" key="4">
    <source>
        <dbReference type="ARBA" id="ARBA00023136"/>
    </source>
</evidence>
<dbReference type="InterPro" id="IPR000276">
    <property type="entry name" value="GPCR_Rhodpsn"/>
</dbReference>
<keyword evidence="7" id="KW-1185">Reference proteome</keyword>
<dbReference type="InterPro" id="IPR027294">
    <property type="entry name" value="NPS_rcpt"/>
</dbReference>